<reference evidence="1 2" key="1">
    <citation type="journal article" date="2024" name="G3 (Bethesda)">
        <title>Genome assembly of Hibiscus sabdariffa L. provides insights into metabolisms of medicinal natural products.</title>
        <authorList>
            <person name="Kim T."/>
        </authorList>
    </citation>
    <scope>NUCLEOTIDE SEQUENCE [LARGE SCALE GENOMIC DNA]</scope>
    <source>
        <strain evidence="1">TK-2024</strain>
        <tissue evidence="1">Old leaves</tissue>
    </source>
</reference>
<protein>
    <submittedName>
        <fullName evidence="1">Uncharacterized protein</fullName>
    </submittedName>
</protein>
<evidence type="ECO:0000313" key="2">
    <source>
        <dbReference type="Proteomes" id="UP001396334"/>
    </source>
</evidence>
<dbReference type="Proteomes" id="UP001396334">
    <property type="component" value="Unassembled WGS sequence"/>
</dbReference>
<organism evidence="1 2">
    <name type="scientific">Hibiscus sabdariffa</name>
    <name type="common">roselle</name>
    <dbReference type="NCBI Taxonomy" id="183260"/>
    <lineage>
        <taxon>Eukaryota</taxon>
        <taxon>Viridiplantae</taxon>
        <taxon>Streptophyta</taxon>
        <taxon>Embryophyta</taxon>
        <taxon>Tracheophyta</taxon>
        <taxon>Spermatophyta</taxon>
        <taxon>Magnoliopsida</taxon>
        <taxon>eudicotyledons</taxon>
        <taxon>Gunneridae</taxon>
        <taxon>Pentapetalae</taxon>
        <taxon>rosids</taxon>
        <taxon>malvids</taxon>
        <taxon>Malvales</taxon>
        <taxon>Malvaceae</taxon>
        <taxon>Malvoideae</taxon>
        <taxon>Hibiscus</taxon>
    </lineage>
</organism>
<comment type="caution">
    <text evidence="1">The sequence shown here is derived from an EMBL/GenBank/DDBJ whole genome shotgun (WGS) entry which is preliminary data.</text>
</comment>
<name>A0ABR2U596_9ROSI</name>
<proteinExistence type="predicted"/>
<gene>
    <name evidence="1" type="ORF">V6N11_058736</name>
</gene>
<keyword evidence="2" id="KW-1185">Reference proteome</keyword>
<dbReference type="EMBL" id="JBBPBN010000002">
    <property type="protein sequence ID" value="KAK9044845.1"/>
    <property type="molecule type" value="Genomic_DNA"/>
</dbReference>
<accession>A0ABR2U596</accession>
<evidence type="ECO:0000313" key="1">
    <source>
        <dbReference type="EMBL" id="KAK9044845.1"/>
    </source>
</evidence>
<sequence length="116" mass="13224">MPVPSLTEDRHKLSSISATDMDSRAPFFNFTVISLKQFHPQTRNPMDIPAVLLRIHNSNLKANMKTIHDVTEITKSPKRNLMVPIISIVTELYLYGTVKKIQFEKEDEATAKNESL</sequence>